<dbReference type="EC" id="3.5.1.108" evidence="4 12"/>
<dbReference type="RefSeq" id="WP_113887277.1">
    <property type="nucleotide sequence ID" value="NZ_QNRK01000001.1"/>
</dbReference>
<evidence type="ECO:0000256" key="1">
    <source>
        <dbReference type="ARBA" id="ARBA00001947"/>
    </source>
</evidence>
<dbReference type="Gene3D" id="3.30.230.20">
    <property type="entry name" value="lpxc deacetylase, domain 1"/>
    <property type="match status" value="1"/>
</dbReference>
<dbReference type="GO" id="GO:0016020">
    <property type="term" value="C:membrane"/>
    <property type="evidence" value="ECO:0007669"/>
    <property type="project" value="GOC"/>
</dbReference>
<accession>A0A366FU60</accession>
<feature type="binding site" evidence="12">
    <location>
        <position position="83"/>
    </location>
    <ligand>
        <name>Zn(2+)</name>
        <dbReference type="ChEBI" id="CHEBI:29105"/>
    </ligand>
</feature>
<feature type="binding site" evidence="12">
    <location>
        <position position="241"/>
    </location>
    <ligand>
        <name>Zn(2+)</name>
        <dbReference type="ChEBI" id="CHEBI:29105"/>
    </ligand>
</feature>
<comment type="similarity">
    <text evidence="12">Belongs to the LpxC family.</text>
</comment>
<evidence type="ECO:0000256" key="12">
    <source>
        <dbReference type="HAMAP-Rule" id="MF_00388"/>
    </source>
</evidence>
<protein>
    <recommendedName>
        <fullName evidence="4 12">UDP-3-O-acyl-N-acetylglucosamine deacetylase</fullName>
        <shortName evidence="12">UDP-3-O-acyl-GlcNAc deacetylase</shortName>
        <ecNumber evidence="4 12">3.5.1.108</ecNumber>
    </recommendedName>
    <alternativeName>
        <fullName evidence="12">UDP-3-O-[R-3-hydroxymyristoyl]-N-acetylglucosamine deacetylase</fullName>
    </alternativeName>
</protein>
<dbReference type="GO" id="GO:0009245">
    <property type="term" value="P:lipid A biosynthetic process"/>
    <property type="evidence" value="ECO:0007669"/>
    <property type="project" value="UniProtKB-UniRule"/>
</dbReference>
<organism evidence="13 14">
    <name type="scientific">Roseiarcus fermentans</name>
    <dbReference type="NCBI Taxonomy" id="1473586"/>
    <lineage>
        <taxon>Bacteria</taxon>
        <taxon>Pseudomonadati</taxon>
        <taxon>Pseudomonadota</taxon>
        <taxon>Alphaproteobacteria</taxon>
        <taxon>Hyphomicrobiales</taxon>
        <taxon>Roseiarcaceae</taxon>
        <taxon>Roseiarcus</taxon>
    </lineage>
</organism>
<dbReference type="Proteomes" id="UP000253529">
    <property type="component" value="Unassembled WGS sequence"/>
</dbReference>
<name>A0A366FU60_9HYPH</name>
<keyword evidence="7 12" id="KW-0479">Metal-binding</keyword>
<dbReference type="InterPro" id="IPR015870">
    <property type="entry name" value="UDP-acyl_N-AcGlcN_deAcase_N"/>
</dbReference>
<feature type="active site" description="Proton donor" evidence="12">
    <location>
        <position position="268"/>
    </location>
</feature>
<keyword evidence="8 12" id="KW-0378">Hydrolase</keyword>
<gene>
    <name evidence="12" type="primary">lpxC</name>
    <name evidence="13" type="ORF">DFR50_101157</name>
</gene>
<comment type="caution">
    <text evidence="13">The sequence shown here is derived from an EMBL/GenBank/DDBJ whole genome shotgun (WGS) entry which is preliminary data.</text>
</comment>
<comment type="function">
    <text evidence="2 12">Catalyzes the hydrolysis of UDP-3-O-myristoyl-N-acetylglucosamine to form UDP-3-O-myristoylglucosamine and acetate, the committed step in lipid A biosynthesis.</text>
</comment>
<dbReference type="UniPathway" id="UPA00359">
    <property type="reaction ID" value="UER00478"/>
</dbReference>
<dbReference type="HAMAP" id="MF_00388">
    <property type="entry name" value="LpxC"/>
    <property type="match status" value="1"/>
</dbReference>
<dbReference type="InterPro" id="IPR011334">
    <property type="entry name" value="UDP-acyl_GlcNac_deAcase_C"/>
</dbReference>
<evidence type="ECO:0000256" key="7">
    <source>
        <dbReference type="ARBA" id="ARBA00022723"/>
    </source>
</evidence>
<dbReference type="InterPro" id="IPR004463">
    <property type="entry name" value="UDP-acyl_GlcNac_deAcase"/>
</dbReference>
<dbReference type="InterPro" id="IPR020568">
    <property type="entry name" value="Ribosomal_Su5_D2-typ_SF"/>
</dbReference>
<evidence type="ECO:0000256" key="9">
    <source>
        <dbReference type="ARBA" id="ARBA00022833"/>
    </source>
</evidence>
<dbReference type="PANTHER" id="PTHR33694:SF1">
    <property type="entry name" value="UDP-3-O-ACYL-N-ACETYLGLUCOSAMINE DEACETYLASE 1, MITOCHONDRIAL-RELATED"/>
    <property type="match status" value="1"/>
</dbReference>
<keyword evidence="6 12" id="KW-0441">Lipid A biosynthesis</keyword>
<dbReference type="NCBIfam" id="TIGR00325">
    <property type="entry name" value="lpxC"/>
    <property type="match status" value="1"/>
</dbReference>
<reference evidence="13 14" key="1">
    <citation type="submission" date="2018-06" db="EMBL/GenBank/DDBJ databases">
        <title>Genomic Encyclopedia of Type Strains, Phase IV (KMG-IV): sequencing the most valuable type-strain genomes for metagenomic binning, comparative biology and taxonomic classification.</title>
        <authorList>
            <person name="Goeker M."/>
        </authorList>
    </citation>
    <scope>NUCLEOTIDE SEQUENCE [LARGE SCALE GENOMIC DNA]</scope>
    <source>
        <strain evidence="13 14">DSM 24875</strain>
    </source>
</reference>
<dbReference type="SUPFAM" id="SSF54211">
    <property type="entry name" value="Ribosomal protein S5 domain 2-like"/>
    <property type="match status" value="2"/>
</dbReference>
<keyword evidence="10 12" id="KW-0443">Lipid metabolism</keyword>
<comment type="pathway">
    <text evidence="3 12">Glycolipid biosynthesis; lipid IV(A) biosynthesis; lipid IV(A) from (3R)-3-hydroxytetradecanoyl-[acyl-carrier-protein] and UDP-N-acetyl-alpha-D-glucosamine: step 2/6.</text>
</comment>
<evidence type="ECO:0000313" key="13">
    <source>
        <dbReference type="EMBL" id="RBP18213.1"/>
    </source>
</evidence>
<dbReference type="AlphaFoldDB" id="A0A366FU60"/>
<evidence type="ECO:0000256" key="10">
    <source>
        <dbReference type="ARBA" id="ARBA00023098"/>
    </source>
</evidence>
<dbReference type="PANTHER" id="PTHR33694">
    <property type="entry name" value="UDP-3-O-ACYL-N-ACETYLGLUCOSAMINE DEACETYLASE 1, MITOCHONDRIAL-RELATED"/>
    <property type="match status" value="1"/>
</dbReference>
<sequence length="313" mass="33253">MKAAYQTTLRRRVSIGGVGVHSAAPAQLVLHPAEPDSGVAFLRTGLAGGSERHLKARRANVTHTALCTILGDASGASVSTVEHLLAALSGLQIDNVLIEIDGPETPIMDGSAADFVAAIDQVGCIQQSRPRRYLKIVKPVRVERDGGWAEFLPAERGFRLDVEIDFASPAIGRQSLALALDPGAFRREIARARTFGFVSDVKKLWQAGYALGSSLENSVAIDNDEILNPEGLRYADEFVRHKALDAVGDLSLAGAPIVGAYRTYRPGHKLNALALEALFADRSAYLYVEAAPARPSVRGVGAHVPAAAFAAAE</sequence>
<dbReference type="GO" id="GO:0046872">
    <property type="term" value="F:metal ion binding"/>
    <property type="evidence" value="ECO:0007669"/>
    <property type="project" value="UniProtKB-KW"/>
</dbReference>
<dbReference type="EMBL" id="QNRK01000001">
    <property type="protein sequence ID" value="RBP18213.1"/>
    <property type="molecule type" value="Genomic_DNA"/>
</dbReference>
<evidence type="ECO:0000256" key="11">
    <source>
        <dbReference type="ARBA" id="ARBA00024535"/>
    </source>
</evidence>
<evidence type="ECO:0000256" key="2">
    <source>
        <dbReference type="ARBA" id="ARBA00002923"/>
    </source>
</evidence>
<feature type="binding site" evidence="12">
    <location>
        <position position="245"/>
    </location>
    <ligand>
        <name>Zn(2+)</name>
        <dbReference type="ChEBI" id="CHEBI:29105"/>
    </ligand>
</feature>
<dbReference type="OrthoDB" id="9802746at2"/>
<evidence type="ECO:0000256" key="5">
    <source>
        <dbReference type="ARBA" id="ARBA00022516"/>
    </source>
</evidence>
<dbReference type="Pfam" id="PF03331">
    <property type="entry name" value="LpxC"/>
    <property type="match status" value="1"/>
</dbReference>
<evidence type="ECO:0000256" key="3">
    <source>
        <dbReference type="ARBA" id="ARBA00005002"/>
    </source>
</evidence>
<keyword evidence="9 12" id="KW-0862">Zinc</keyword>
<proteinExistence type="inferred from homology"/>
<evidence type="ECO:0000256" key="6">
    <source>
        <dbReference type="ARBA" id="ARBA00022556"/>
    </source>
</evidence>
<dbReference type="GO" id="GO:0103117">
    <property type="term" value="F:UDP-3-O-acyl-N-acetylglucosamine deacetylase activity"/>
    <property type="evidence" value="ECO:0007669"/>
    <property type="project" value="UniProtKB-UniRule"/>
</dbReference>
<comment type="catalytic activity">
    <reaction evidence="11 12">
        <text>a UDP-3-O-[(3R)-3-hydroxyacyl]-N-acetyl-alpha-D-glucosamine + H2O = a UDP-3-O-[(3R)-3-hydroxyacyl]-alpha-D-glucosamine + acetate</text>
        <dbReference type="Rhea" id="RHEA:67816"/>
        <dbReference type="ChEBI" id="CHEBI:15377"/>
        <dbReference type="ChEBI" id="CHEBI:30089"/>
        <dbReference type="ChEBI" id="CHEBI:137740"/>
        <dbReference type="ChEBI" id="CHEBI:173225"/>
        <dbReference type="EC" id="3.5.1.108"/>
    </reaction>
</comment>
<evidence type="ECO:0000313" key="14">
    <source>
        <dbReference type="Proteomes" id="UP000253529"/>
    </source>
</evidence>
<dbReference type="Gene3D" id="3.30.1700.10">
    <property type="entry name" value="lpxc deacetylase, domain 2"/>
    <property type="match status" value="1"/>
</dbReference>
<evidence type="ECO:0000256" key="8">
    <source>
        <dbReference type="ARBA" id="ARBA00022801"/>
    </source>
</evidence>
<comment type="cofactor">
    <cofactor evidence="1 12">
        <name>Zn(2+)</name>
        <dbReference type="ChEBI" id="CHEBI:29105"/>
    </cofactor>
</comment>
<keyword evidence="14" id="KW-1185">Reference proteome</keyword>
<keyword evidence="5 12" id="KW-0444">Lipid biosynthesis</keyword>
<evidence type="ECO:0000256" key="4">
    <source>
        <dbReference type="ARBA" id="ARBA00012745"/>
    </source>
</evidence>